<dbReference type="EMBL" id="VVYV01000026">
    <property type="protein sequence ID" value="KAA5416521.1"/>
    <property type="molecule type" value="Genomic_DNA"/>
</dbReference>
<protein>
    <submittedName>
        <fullName evidence="2">Bro-N domain-containing protein</fullName>
    </submittedName>
</protein>
<dbReference type="Pfam" id="PF26567">
    <property type="entry name" value="BstA_C"/>
    <property type="match status" value="1"/>
</dbReference>
<dbReference type="PANTHER" id="PTHR36180:SF2">
    <property type="entry name" value="BRO FAMILY PROTEIN"/>
    <property type="match status" value="1"/>
</dbReference>
<evidence type="ECO:0000259" key="1">
    <source>
        <dbReference type="PROSITE" id="PS51750"/>
    </source>
</evidence>
<dbReference type="InterPro" id="IPR003497">
    <property type="entry name" value="BRO_N_domain"/>
</dbReference>
<dbReference type="SMART" id="SM01040">
    <property type="entry name" value="Bro-N"/>
    <property type="match status" value="1"/>
</dbReference>
<dbReference type="Pfam" id="PF02498">
    <property type="entry name" value="Bro-N"/>
    <property type="match status" value="1"/>
</dbReference>
<gene>
    <name evidence="2" type="ORF">F2Y81_15290</name>
</gene>
<proteinExistence type="predicted"/>
<dbReference type="Proteomes" id="UP000448877">
    <property type="component" value="Unassembled WGS sequence"/>
</dbReference>
<evidence type="ECO:0000313" key="3">
    <source>
        <dbReference type="Proteomes" id="UP000448877"/>
    </source>
</evidence>
<name>A0A642PUH4_9BACE</name>
<dbReference type="AlphaFoldDB" id="A0A642PUH4"/>
<dbReference type="PROSITE" id="PS51750">
    <property type="entry name" value="BRO_N"/>
    <property type="match status" value="1"/>
</dbReference>
<reference evidence="2 3" key="1">
    <citation type="journal article" date="2019" name="Nat. Med.">
        <title>A library of human gut bacterial isolates paired with longitudinal multiomics data enables mechanistic microbiome research.</title>
        <authorList>
            <person name="Poyet M."/>
            <person name="Groussin M."/>
            <person name="Gibbons S.M."/>
            <person name="Avila-Pacheco J."/>
            <person name="Jiang X."/>
            <person name="Kearney S.M."/>
            <person name="Perrotta A.R."/>
            <person name="Berdy B."/>
            <person name="Zhao S."/>
            <person name="Lieberman T.D."/>
            <person name="Swanson P.K."/>
            <person name="Smith M."/>
            <person name="Roesemann S."/>
            <person name="Alexander J.E."/>
            <person name="Rich S.A."/>
            <person name="Livny J."/>
            <person name="Vlamakis H."/>
            <person name="Clish C."/>
            <person name="Bullock K."/>
            <person name="Deik A."/>
            <person name="Scott J."/>
            <person name="Pierce K.A."/>
            <person name="Xavier R.J."/>
            <person name="Alm E.J."/>
        </authorList>
    </citation>
    <scope>NUCLEOTIDE SEQUENCE [LARGE SCALE GENOMIC DNA]</scope>
    <source>
        <strain evidence="2 3">BIOML-A6</strain>
    </source>
</reference>
<comment type="caution">
    <text evidence="2">The sequence shown here is derived from an EMBL/GenBank/DDBJ whole genome shotgun (WGS) entry which is preliminary data.</text>
</comment>
<dbReference type="RefSeq" id="WP_149920040.1">
    <property type="nucleotide sequence ID" value="NZ_VVYV01000026.1"/>
</dbReference>
<sequence>MNLLLFNYQSDEENAFNQIRTIEEDGKFWFCATDVARVLGYANPRDAIIRYCKSMGVVIRDTPTTSGVQKMKYINEGNVYRLISRSQLPNAEKFESWLFDEVVPSIRKKGYYGITDRGALPEFVKRYKDNIHMIPSNYFSVISELYVRLYAELEKVGYAIPDKGAHGKTMMPDGSVGKLFARFMRENNSELWDQHKTYKHHFPDGRVVDALMYPIDALPMFIRYVNERWLYENAEKYFKERDPLALDYLPKLLESKKKTA</sequence>
<feature type="domain" description="Bro-N" evidence="1">
    <location>
        <begin position="13"/>
        <end position="110"/>
    </location>
</feature>
<evidence type="ECO:0000313" key="2">
    <source>
        <dbReference type="EMBL" id="KAA5416521.1"/>
    </source>
</evidence>
<dbReference type="PANTHER" id="PTHR36180">
    <property type="entry name" value="DNA-BINDING PROTEIN-RELATED-RELATED"/>
    <property type="match status" value="1"/>
</dbReference>
<organism evidence="2 3">
    <name type="scientific">Bacteroides cellulosilyticus</name>
    <dbReference type="NCBI Taxonomy" id="246787"/>
    <lineage>
        <taxon>Bacteria</taxon>
        <taxon>Pseudomonadati</taxon>
        <taxon>Bacteroidota</taxon>
        <taxon>Bacteroidia</taxon>
        <taxon>Bacteroidales</taxon>
        <taxon>Bacteroidaceae</taxon>
        <taxon>Bacteroides</taxon>
    </lineage>
</organism>
<dbReference type="InterPro" id="IPR058744">
    <property type="entry name" value="BstA-like_C"/>
</dbReference>
<accession>A0A642PUH4</accession>